<organism evidence="1 2">
    <name type="scientific">Chitinophaga eiseniae</name>
    <dbReference type="NCBI Taxonomy" id="634771"/>
    <lineage>
        <taxon>Bacteria</taxon>
        <taxon>Pseudomonadati</taxon>
        <taxon>Bacteroidota</taxon>
        <taxon>Chitinophagia</taxon>
        <taxon>Chitinophagales</taxon>
        <taxon>Chitinophagaceae</taxon>
        <taxon>Chitinophaga</taxon>
    </lineage>
</organism>
<dbReference type="PANTHER" id="PTHR40593:SF1">
    <property type="entry name" value="PENICILLIN-BINDING PROTEIN ACTIVATOR LPOB"/>
    <property type="match status" value="1"/>
</dbReference>
<dbReference type="GO" id="GO:0009252">
    <property type="term" value="P:peptidoglycan biosynthetic process"/>
    <property type="evidence" value="ECO:0007669"/>
    <property type="project" value="TreeGrafter"/>
</dbReference>
<reference evidence="2" key="1">
    <citation type="submission" date="2017-02" db="EMBL/GenBank/DDBJ databases">
        <authorList>
            <person name="Varghese N."/>
            <person name="Submissions S."/>
        </authorList>
    </citation>
    <scope>NUCLEOTIDE SEQUENCE [LARGE SCALE GENOMIC DNA]</scope>
    <source>
        <strain evidence="2">DSM 22224</strain>
    </source>
</reference>
<evidence type="ECO:0000313" key="1">
    <source>
        <dbReference type="EMBL" id="SKA41758.1"/>
    </source>
</evidence>
<evidence type="ECO:0008006" key="3">
    <source>
        <dbReference type="Google" id="ProtNLM"/>
    </source>
</evidence>
<gene>
    <name evidence="1" type="ORF">SAMN04488128_105509</name>
</gene>
<evidence type="ECO:0000313" key="2">
    <source>
        <dbReference type="Proteomes" id="UP000190367"/>
    </source>
</evidence>
<dbReference type="Gene3D" id="3.40.50.10610">
    <property type="entry name" value="ABC-type transport auxiliary lipoprotein component"/>
    <property type="match status" value="1"/>
</dbReference>
<dbReference type="STRING" id="634771.SAMN04488128_105509"/>
<dbReference type="EMBL" id="FUWZ01000005">
    <property type="protein sequence ID" value="SKA41758.1"/>
    <property type="molecule type" value="Genomic_DNA"/>
</dbReference>
<dbReference type="GO" id="GO:0030234">
    <property type="term" value="F:enzyme regulator activity"/>
    <property type="evidence" value="ECO:0007669"/>
    <property type="project" value="TreeGrafter"/>
</dbReference>
<dbReference type="Pfam" id="PF13036">
    <property type="entry name" value="LpoB"/>
    <property type="match status" value="1"/>
</dbReference>
<dbReference type="PANTHER" id="PTHR40593">
    <property type="entry name" value="PENICILLIN-BINDING PROTEIN ACTIVATOR LPOB"/>
    <property type="match status" value="1"/>
</dbReference>
<sequence length="198" mass="22311">MFKMNAPALVGILMSAALIQGCAPRQVTRVDEKQQIDISGRWNNTDSRLTAEEMIASALGENWLSEFTQQHAGKKPVVIVGMVANKSHEHIDAETFIKDMERTFVTTQKVRLVQGGAKREELRGERADQQKNASVSTMKKWGLEVGADYMLQGSINSIVDSHKRQMVVYYQVDLELTDLQSNEVKWIGNKKIAKYVKN</sequence>
<name>A0A1T4TN61_9BACT</name>
<dbReference type="RefSeq" id="WP_235021645.1">
    <property type="nucleotide sequence ID" value="NZ_FUWZ01000005.1"/>
</dbReference>
<protein>
    <recommendedName>
        <fullName evidence="3">Penicillin-binding protein activator LpoB</fullName>
    </recommendedName>
</protein>
<dbReference type="GO" id="GO:0031241">
    <property type="term" value="C:periplasmic side of cell outer membrane"/>
    <property type="evidence" value="ECO:0007669"/>
    <property type="project" value="TreeGrafter"/>
</dbReference>
<accession>A0A1T4TN61</accession>
<dbReference type="PROSITE" id="PS51257">
    <property type="entry name" value="PROKAR_LIPOPROTEIN"/>
    <property type="match status" value="1"/>
</dbReference>
<keyword evidence="2" id="KW-1185">Reference proteome</keyword>
<dbReference type="InterPro" id="IPR014094">
    <property type="entry name" value="LpoB"/>
</dbReference>
<proteinExistence type="predicted"/>
<dbReference type="AlphaFoldDB" id="A0A1T4TN61"/>
<dbReference type="Proteomes" id="UP000190367">
    <property type="component" value="Unassembled WGS sequence"/>
</dbReference>